<organism evidence="1 2">
    <name type="scientific">Nocardioides jiangsuensis</name>
    <dbReference type="NCBI Taxonomy" id="2866161"/>
    <lineage>
        <taxon>Bacteria</taxon>
        <taxon>Bacillati</taxon>
        <taxon>Actinomycetota</taxon>
        <taxon>Actinomycetes</taxon>
        <taxon>Propionibacteriales</taxon>
        <taxon>Nocardioidaceae</taxon>
        <taxon>Nocardioides</taxon>
    </lineage>
</organism>
<gene>
    <name evidence="1" type="ORF">K1X13_03030</name>
</gene>
<evidence type="ECO:0008006" key="3">
    <source>
        <dbReference type="Google" id="ProtNLM"/>
    </source>
</evidence>
<protein>
    <recommendedName>
        <fullName evidence="3">Peptidase MA superfamily protein</fullName>
    </recommendedName>
</protein>
<dbReference type="Proteomes" id="UP000754710">
    <property type="component" value="Unassembled WGS sequence"/>
</dbReference>
<evidence type="ECO:0000313" key="2">
    <source>
        <dbReference type="Proteomes" id="UP000754710"/>
    </source>
</evidence>
<name>A0ABS7RFI2_9ACTN</name>
<sequence length="412" mass="43640">MAGLVLSALVAAAVFLVVGNDETVVRPDPTPTPSSDGVATREDAAGELLSELASALSEGSRQEVLRLAAPGRSARASLGAVYDNVQDLRVEDLSLRYVDEQAGELSAEDRRAFGARAWVADVQLGWRLGGAGETPTETEVSMTFVETPDGAAFGSASGDYGNPAPLWLIDDLTVRRSARWVLMVADPANADRYAALVDRAVADVARVIPSWRGSLVVEVPATQEEMHQVLDADPGTYSAIAAVTSTVDGSLSPSAPSHIIVNPDVFGRLGADGSQIVMSHEATHVATDAAVSSMPLWLLEGFADYVALAGVDLPVSLTASQILADVRRDGAPEALPGSKEFATSNRLLGSSYEAAWLACRLIGETYGEARLIRFYETVDDGTPVEEAFRDVLGTSERSFTRAWQDYLTELAG</sequence>
<dbReference type="EMBL" id="JAIEZQ010000001">
    <property type="protein sequence ID" value="MBY9073788.1"/>
    <property type="molecule type" value="Genomic_DNA"/>
</dbReference>
<reference evidence="1 2" key="1">
    <citation type="submission" date="2021-08" db="EMBL/GenBank/DDBJ databases">
        <title>Nocardioides bacterium WL0053 sp. nov., isolated from the sediment.</title>
        <authorList>
            <person name="Wang L."/>
            <person name="Zhang D."/>
            <person name="Zhang A."/>
        </authorList>
    </citation>
    <scope>NUCLEOTIDE SEQUENCE [LARGE SCALE GENOMIC DNA]</scope>
    <source>
        <strain evidence="1 2">WL0053</strain>
    </source>
</reference>
<comment type="caution">
    <text evidence="1">The sequence shown here is derived from an EMBL/GenBank/DDBJ whole genome shotgun (WGS) entry which is preliminary data.</text>
</comment>
<evidence type="ECO:0000313" key="1">
    <source>
        <dbReference type="EMBL" id="MBY9073788.1"/>
    </source>
</evidence>
<accession>A0ABS7RFI2</accession>
<dbReference type="RefSeq" id="WP_221023549.1">
    <property type="nucleotide sequence ID" value="NZ_JAIEZQ010000001.1"/>
</dbReference>
<keyword evidence="2" id="KW-1185">Reference proteome</keyword>
<proteinExistence type="predicted"/>